<dbReference type="EMBL" id="PCQL01000018">
    <property type="protein sequence ID" value="PRC15969.1"/>
    <property type="molecule type" value="Genomic_DNA"/>
</dbReference>
<dbReference type="PIRSF" id="PIRSF000770">
    <property type="entry name" value="RNA_pol_sigma-SigE/K"/>
    <property type="match status" value="1"/>
</dbReference>
<evidence type="ECO:0000259" key="7">
    <source>
        <dbReference type="PROSITE" id="PS00716"/>
    </source>
</evidence>
<dbReference type="PROSITE" id="PS00716">
    <property type="entry name" value="SIGMA70_2"/>
    <property type="match status" value="1"/>
</dbReference>
<dbReference type="InterPro" id="IPR012845">
    <property type="entry name" value="RNA_pol_sigma_FliA_WhiG"/>
</dbReference>
<dbReference type="Gene3D" id="1.20.140.160">
    <property type="match status" value="1"/>
</dbReference>
<comment type="similarity">
    <text evidence="5">Belongs to the sigma-70 factor family.</text>
</comment>
<evidence type="ECO:0000256" key="2">
    <source>
        <dbReference type="ARBA" id="ARBA00023082"/>
    </source>
</evidence>
<dbReference type="GO" id="GO:0006352">
    <property type="term" value="P:DNA-templated transcription initiation"/>
    <property type="evidence" value="ECO:0007669"/>
    <property type="project" value="InterPro"/>
</dbReference>
<dbReference type="InterPro" id="IPR007630">
    <property type="entry name" value="RNA_pol_sigma70_r4"/>
</dbReference>
<proteinExistence type="inferred from homology"/>
<dbReference type="SUPFAM" id="SSF88659">
    <property type="entry name" value="Sigma3 and sigma4 domains of RNA polymerase sigma factors"/>
    <property type="match status" value="2"/>
</dbReference>
<dbReference type="InterPro" id="IPR007627">
    <property type="entry name" value="RNA_pol_sigma70_r2"/>
</dbReference>
<feature type="domain" description="RNA polymerase sigma-70" evidence="6">
    <location>
        <begin position="40"/>
        <end position="53"/>
    </location>
</feature>
<protein>
    <recommendedName>
        <fullName evidence="5">RNA polymerase sigma factor</fullName>
    </recommendedName>
</protein>
<keyword evidence="1 5" id="KW-0805">Transcription regulation</keyword>
<name>A0A2S9EKT2_9PSED</name>
<dbReference type="InterPro" id="IPR007624">
    <property type="entry name" value="RNA_pol_sigma70_r3"/>
</dbReference>
<evidence type="ECO:0000313" key="9">
    <source>
        <dbReference type="Proteomes" id="UP000238045"/>
    </source>
</evidence>
<accession>A0A2S9EKT2</accession>
<comment type="function">
    <text evidence="5">Sigma factors are initiation factors that promote the attachment of RNA polymerase to specific initiation sites and are then released.</text>
</comment>
<dbReference type="Pfam" id="PF04545">
    <property type="entry name" value="Sigma70_r4"/>
    <property type="match status" value="1"/>
</dbReference>
<organism evidence="8 9">
    <name type="scientific">Pseudomonas poae</name>
    <dbReference type="NCBI Taxonomy" id="200451"/>
    <lineage>
        <taxon>Bacteria</taxon>
        <taxon>Pseudomonadati</taxon>
        <taxon>Pseudomonadota</taxon>
        <taxon>Gammaproteobacteria</taxon>
        <taxon>Pseudomonadales</taxon>
        <taxon>Pseudomonadaceae</taxon>
        <taxon>Pseudomonas</taxon>
    </lineage>
</organism>
<evidence type="ECO:0000313" key="8">
    <source>
        <dbReference type="EMBL" id="PRC15969.1"/>
    </source>
</evidence>
<dbReference type="Gene3D" id="1.10.1740.10">
    <property type="match status" value="1"/>
</dbReference>
<dbReference type="InterPro" id="IPR013325">
    <property type="entry name" value="RNA_pol_sigma_r2"/>
</dbReference>
<dbReference type="PROSITE" id="PS00715">
    <property type="entry name" value="SIGMA70_1"/>
    <property type="match status" value="1"/>
</dbReference>
<feature type="domain" description="RNA polymerase sigma-70" evidence="7">
    <location>
        <begin position="198"/>
        <end position="224"/>
    </location>
</feature>
<dbReference type="RefSeq" id="WP_105697873.1">
    <property type="nucleotide sequence ID" value="NZ_CP159260.1"/>
</dbReference>
<dbReference type="NCBIfam" id="TIGR02479">
    <property type="entry name" value="FliA_WhiG"/>
    <property type="match status" value="1"/>
</dbReference>
<dbReference type="SUPFAM" id="SSF88946">
    <property type="entry name" value="Sigma2 domain of RNA polymerase sigma factors"/>
    <property type="match status" value="1"/>
</dbReference>
<dbReference type="InterPro" id="IPR014284">
    <property type="entry name" value="RNA_pol_sigma-70_dom"/>
</dbReference>
<dbReference type="GO" id="GO:0016987">
    <property type="term" value="F:sigma factor activity"/>
    <property type="evidence" value="ECO:0007669"/>
    <property type="project" value="UniProtKB-KW"/>
</dbReference>
<evidence type="ECO:0000256" key="1">
    <source>
        <dbReference type="ARBA" id="ARBA00023015"/>
    </source>
</evidence>
<comment type="caution">
    <text evidence="8">The sequence shown here is derived from an EMBL/GenBank/DDBJ whole genome shotgun (WGS) entry which is preliminary data.</text>
</comment>
<dbReference type="InterPro" id="IPR000943">
    <property type="entry name" value="RNA_pol_sigma70"/>
</dbReference>
<reference evidence="8 9" key="1">
    <citation type="submission" date="2017-09" db="EMBL/GenBank/DDBJ databases">
        <title>Genomic, metabolic, and phenotypic characteristics of bacterial isolates from the natural microbiome of the model nematode Caenorhabditis elegans.</title>
        <authorList>
            <person name="Zimmermann J."/>
            <person name="Obeng N."/>
            <person name="Yang W."/>
            <person name="Obeng O."/>
            <person name="Kissoyan K."/>
            <person name="Pees B."/>
            <person name="Dirksen P."/>
            <person name="Hoppner M."/>
            <person name="Franke A."/>
            <person name="Rosenstiel P."/>
            <person name="Leippe M."/>
            <person name="Dierking K."/>
            <person name="Kaleta C."/>
            <person name="Schulenburg H."/>
        </authorList>
    </citation>
    <scope>NUCLEOTIDE SEQUENCE [LARGE SCALE GENOMIC DNA]</scope>
    <source>
        <strain evidence="8 9">MYb117</strain>
    </source>
</reference>
<evidence type="ECO:0000256" key="4">
    <source>
        <dbReference type="ARBA" id="ARBA00023163"/>
    </source>
</evidence>
<dbReference type="AlphaFoldDB" id="A0A2S9EKT2"/>
<dbReference type="PRINTS" id="PR00046">
    <property type="entry name" value="SIGMA70FCT"/>
</dbReference>
<evidence type="ECO:0000259" key="6">
    <source>
        <dbReference type="PROSITE" id="PS00715"/>
    </source>
</evidence>
<evidence type="ECO:0000256" key="5">
    <source>
        <dbReference type="RuleBase" id="RU362124"/>
    </source>
</evidence>
<dbReference type="CDD" id="cd06171">
    <property type="entry name" value="Sigma70_r4"/>
    <property type="match status" value="1"/>
</dbReference>
<dbReference type="PANTHER" id="PTHR30385:SF7">
    <property type="entry name" value="RNA POLYMERASE SIGMA FACTOR FLIA"/>
    <property type="match status" value="1"/>
</dbReference>
<dbReference type="Proteomes" id="UP000238045">
    <property type="component" value="Unassembled WGS sequence"/>
</dbReference>
<dbReference type="GO" id="GO:0003899">
    <property type="term" value="F:DNA-directed RNA polymerase activity"/>
    <property type="evidence" value="ECO:0007669"/>
    <property type="project" value="InterPro"/>
</dbReference>
<keyword evidence="2 5" id="KW-0731">Sigma factor</keyword>
<dbReference type="NCBIfam" id="TIGR02937">
    <property type="entry name" value="sigma70-ECF"/>
    <property type="match status" value="1"/>
</dbReference>
<gene>
    <name evidence="8" type="primary">fliA</name>
    <name evidence="8" type="ORF">CQZ99_17300</name>
</gene>
<dbReference type="PANTHER" id="PTHR30385">
    <property type="entry name" value="SIGMA FACTOR F FLAGELLAR"/>
    <property type="match status" value="1"/>
</dbReference>
<keyword evidence="4 5" id="KW-0804">Transcription</keyword>
<dbReference type="Pfam" id="PF04542">
    <property type="entry name" value="Sigma70_r2"/>
    <property type="match status" value="1"/>
</dbReference>
<keyword evidence="3 5" id="KW-0238">DNA-binding</keyword>
<dbReference type="NCBIfam" id="NF005413">
    <property type="entry name" value="PRK06986.1"/>
    <property type="match status" value="1"/>
</dbReference>
<evidence type="ECO:0000256" key="3">
    <source>
        <dbReference type="ARBA" id="ARBA00023125"/>
    </source>
</evidence>
<dbReference type="InterPro" id="IPR013324">
    <property type="entry name" value="RNA_pol_sigma_r3/r4-like"/>
</dbReference>
<keyword evidence="9" id="KW-1185">Reference proteome</keyword>
<dbReference type="Pfam" id="PF04539">
    <property type="entry name" value="Sigma70_r3"/>
    <property type="match status" value="1"/>
</dbReference>
<dbReference type="GO" id="GO:0003677">
    <property type="term" value="F:DNA binding"/>
    <property type="evidence" value="ECO:0007669"/>
    <property type="project" value="UniProtKB-KW"/>
</dbReference>
<sequence>MYTAQGKINQQEVLRQYLPMVRRQALGLKTRLPANIELDDLIQAGSIGLLDAMTRYDLSVGATFATFASQRIRGAMIDELRTRDWVPRSVRRNARAVEDAMHRVEQSLGRPAKEREVAAAMGLSLVEYQKVLDDTNGSQMLPFDDIDEEHSESSSSRLQTPFAELLNERNRANLTRAIDALPPRERLLLALCHHEKLNLREIGVVLEVSESRVCQLHAQAIARLHVSMRD</sequence>